<sequence>MNELVEFLQARITEDPAAESELNDLIVEYDRLMRDNPNHVFPAPIPSFAKRYRDHPDFKPEWVI</sequence>
<dbReference type="EMBL" id="PDJC01000001">
    <property type="protein sequence ID" value="PFG17206.1"/>
    <property type="molecule type" value="Genomic_DNA"/>
</dbReference>
<organism evidence="1 2">
    <name type="scientific">Propionicimonas paludicola</name>
    <dbReference type="NCBI Taxonomy" id="185243"/>
    <lineage>
        <taxon>Bacteria</taxon>
        <taxon>Bacillati</taxon>
        <taxon>Actinomycetota</taxon>
        <taxon>Actinomycetes</taxon>
        <taxon>Propionibacteriales</taxon>
        <taxon>Nocardioidaceae</taxon>
        <taxon>Propionicimonas</taxon>
    </lineage>
</organism>
<dbReference type="RefSeq" id="WP_098460662.1">
    <property type="nucleotide sequence ID" value="NZ_PDJC01000001.1"/>
</dbReference>
<accession>A0A2A9CSV2</accession>
<name>A0A2A9CSV2_9ACTN</name>
<protein>
    <submittedName>
        <fullName evidence="1">Uncharacterized protein</fullName>
    </submittedName>
</protein>
<dbReference type="AlphaFoldDB" id="A0A2A9CSV2"/>
<comment type="caution">
    <text evidence="1">The sequence shown here is derived from an EMBL/GenBank/DDBJ whole genome shotgun (WGS) entry which is preliminary data.</text>
</comment>
<keyword evidence="2" id="KW-1185">Reference proteome</keyword>
<proteinExistence type="predicted"/>
<reference evidence="1 2" key="1">
    <citation type="submission" date="2017-10" db="EMBL/GenBank/DDBJ databases">
        <title>Sequencing the genomes of 1000 actinobacteria strains.</title>
        <authorList>
            <person name="Klenk H.-P."/>
        </authorList>
    </citation>
    <scope>NUCLEOTIDE SEQUENCE [LARGE SCALE GENOMIC DNA]</scope>
    <source>
        <strain evidence="1 2">DSM 15597</strain>
    </source>
</reference>
<evidence type="ECO:0000313" key="1">
    <source>
        <dbReference type="EMBL" id="PFG17206.1"/>
    </source>
</evidence>
<evidence type="ECO:0000313" key="2">
    <source>
        <dbReference type="Proteomes" id="UP000226079"/>
    </source>
</evidence>
<dbReference type="Proteomes" id="UP000226079">
    <property type="component" value="Unassembled WGS sequence"/>
</dbReference>
<gene>
    <name evidence="1" type="ORF">ATK74_1769</name>
</gene>
<dbReference type="OrthoDB" id="4290974at2"/>